<dbReference type="AlphaFoldDB" id="A0ABD0VBR5"/>
<evidence type="ECO:0000256" key="1">
    <source>
        <dbReference type="SAM" id="MobiDB-lite"/>
    </source>
</evidence>
<evidence type="ECO:0000313" key="3">
    <source>
        <dbReference type="Proteomes" id="UP001552299"/>
    </source>
</evidence>
<protein>
    <submittedName>
        <fullName evidence="2">Uncharacterized protein</fullName>
    </submittedName>
</protein>
<gene>
    <name evidence="2" type="ORF">M5K25_006125</name>
</gene>
<dbReference type="EMBL" id="JANQDX010000006">
    <property type="protein sequence ID" value="KAL0922160.1"/>
    <property type="molecule type" value="Genomic_DNA"/>
</dbReference>
<feature type="region of interest" description="Disordered" evidence="1">
    <location>
        <begin position="370"/>
        <end position="400"/>
    </location>
</feature>
<accession>A0ABD0VBR5</accession>
<sequence length="400" mass="44726">MESVFCANQSDSNIQKIQLLEESSVPRSSRKKRSVANREFEIPVEEFGIVDISRDCSKYRNFVKGNRCSPVAIGRSLLQYRGTVAVGGSSRNSTQATWHKELGSWAMVVKERKPTIQKEGFGFVYQRKMFRGVGLEELLIKKNAMNDSTAPKALFYITTRIPSSNKQQLTAVREGSIDMPADKISTQYHAKETLRGPKSFGPSCVLRPHTRQRRKGSGSSTIPAAAAVFRQDFLEEIKEGSLWRNKEKKRKNLKQNRFKFISLYDLVDLIKFAQLCAYSNVLYAPCYLSSEVIDNIIRVDGGLLCYKLVGFLVTINLVARKAMDRFLENEHGALIATDVAARGLDIPASSSSKDVLRPEDVERFSPATFARASAGIPQPPPTPTSFVEGKSLSERIDARD</sequence>
<evidence type="ECO:0000313" key="2">
    <source>
        <dbReference type="EMBL" id="KAL0922160.1"/>
    </source>
</evidence>
<reference evidence="2 3" key="1">
    <citation type="journal article" date="2024" name="Plant Biotechnol. J.">
        <title>Dendrobium thyrsiflorum genome and its molecular insights into genes involved in important horticultural traits.</title>
        <authorList>
            <person name="Chen B."/>
            <person name="Wang J.Y."/>
            <person name="Zheng P.J."/>
            <person name="Li K.L."/>
            <person name="Liang Y.M."/>
            <person name="Chen X.F."/>
            <person name="Zhang C."/>
            <person name="Zhao X."/>
            <person name="He X."/>
            <person name="Zhang G.Q."/>
            <person name="Liu Z.J."/>
            <person name="Xu Q."/>
        </authorList>
    </citation>
    <scope>NUCLEOTIDE SEQUENCE [LARGE SCALE GENOMIC DNA]</scope>
    <source>
        <strain evidence="2">GZMU011</strain>
    </source>
</reference>
<dbReference type="Proteomes" id="UP001552299">
    <property type="component" value="Unassembled WGS sequence"/>
</dbReference>
<dbReference type="SUPFAM" id="SSF52540">
    <property type="entry name" value="P-loop containing nucleoside triphosphate hydrolases"/>
    <property type="match status" value="1"/>
</dbReference>
<organism evidence="2 3">
    <name type="scientific">Dendrobium thyrsiflorum</name>
    <name type="common">Pinecone-like raceme dendrobium</name>
    <name type="synonym">Orchid</name>
    <dbReference type="NCBI Taxonomy" id="117978"/>
    <lineage>
        <taxon>Eukaryota</taxon>
        <taxon>Viridiplantae</taxon>
        <taxon>Streptophyta</taxon>
        <taxon>Embryophyta</taxon>
        <taxon>Tracheophyta</taxon>
        <taxon>Spermatophyta</taxon>
        <taxon>Magnoliopsida</taxon>
        <taxon>Liliopsida</taxon>
        <taxon>Asparagales</taxon>
        <taxon>Orchidaceae</taxon>
        <taxon>Epidendroideae</taxon>
        <taxon>Malaxideae</taxon>
        <taxon>Dendrobiinae</taxon>
        <taxon>Dendrobium</taxon>
    </lineage>
</organism>
<comment type="caution">
    <text evidence="2">The sequence shown here is derived from an EMBL/GenBank/DDBJ whole genome shotgun (WGS) entry which is preliminary data.</text>
</comment>
<feature type="compositionally biased region" description="Basic and acidic residues" evidence="1">
    <location>
        <begin position="391"/>
        <end position="400"/>
    </location>
</feature>
<keyword evidence="3" id="KW-1185">Reference proteome</keyword>
<dbReference type="Gene3D" id="3.40.50.300">
    <property type="entry name" value="P-loop containing nucleotide triphosphate hydrolases"/>
    <property type="match status" value="1"/>
</dbReference>
<name>A0ABD0VBR5_DENTH</name>
<dbReference type="InterPro" id="IPR027417">
    <property type="entry name" value="P-loop_NTPase"/>
</dbReference>
<proteinExistence type="predicted"/>